<dbReference type="SMART" id="SM00507">
    <property type="entry name" value="HNHc"/>
    <property type="match status" value="1"/>
</dbReference>
<keyword evidence="3" id="KW-1185">Reference proteome</keyword>
<evidence type="ECO:0000259" key="1">
    <source>
        <dbReference type="SMART" id="SM00507"/>
    </source>
</evidence>
<dbReference type="InterPro" id="IPR003615">
    <property type="entry name" value="HNH_nuc"/>
</dbReference>
<feature type="domain" description="HNH nuclease" evidence="1">
    <location>
        <begin position="305"/>
        <end position="360"/>
    </location>
</feature>
<dbReference type="Pfam" id="PF03235">
    <property type="entry name" value="GmrSD_N"/>
    <property type="match status" value="1"/>
</dbReference>
<dbReference type="InterPro" id="IPR002711">
    <property type="entry name" value="HNH"/>
</dbReference>
<dbReference type="CDD" id="cd00085">
    <property type="entry name" value="HNHc"/>
    <property type="match status" value="1"/>
</dbReference>
<organism evidence="2 3">
    <name type="scientific">Prevotella communis</name>
    <dbReference type="NCBI Taxonomy" id="2913614"/>
    <lineage>
        <taxon>Bacteria</taxon>
        <taxon>Pseudomonadati</taxon>
        <taxon>Bacteroidota</taxon>
        <taxon>Bacteroidia</taxon>
        <taxon>Bacteroidales</taxon>
        <taxon>Prevotellaceae</taxon>
        <taxon>Prevotella</taxon>
    </lineage>
</organism>
<proteinExistence type="predicted"/>
<dbReference type="STRING" id="645274.SAMN04487901_10751"/>
<reference evidence="3" key="1">
    <citation type="submission" date="2016-10" db="EMBL/GenBank/DDBJ databases">
        <authorList>
            <person name="Varghese N."/>
            <person name="Submissions S."/>
        </authorList>
    </citation>
    <scope>NUCLEOTIDE SEQUENCE [LARGE SCALE GENOMIC DNA]</scope>
    <source>
        <strain evidence="3">BP1-148</strain>
    </source>
</reference>
<dbReference type="Gene3D" id="1.10.30.50">
    <property type="match status" value="1"/>
</dbReference>
<dbReference type="AlphaFoldDB" id="A0A1G7W490"/>
<evidence type="ECO:0000313" key="2">
    <source>
        <dbReference type="EMBL" id="SDG66777.1"/>
    </source>
</evidence>
<dbReference type="Proteomes" id="UP000198779">
    <property type="component" value="Unassembled WGS sequence"/>
</dbReference>
<evidence type="ECO:0000313" key="3">
    <source>
        <dbReference type="Proteomes" id="UP000198779"/>
    </source>
</evidence>
<dbReference type="InterPro" id="IPR004919">
    <property type="entry name" value="GmrSD_N"/>
</dbReference>
<sequence>MTVKELYEKVASGKIISDIELQRAIVYDTAKQALVIDSIYHGIPLPAFYLWEREDGILEVLDGKQRIEAITKFKQGDYKYNDKTWKEYAYDSDLQQVVDGTDLTIIICRGTEEKKREIFKRINTLGVPLSRYEVLNGLYHGEYLEGLDYYIRNDANAKKILPTASIDRGDNKCHLLEYIFYVRHDSRFPKKDELDEYVKSHKDESFNEEVKKIKPYISFIRDVFHERSKIQATLKFKLSVKYLKDRAIWLQHKDAIWKEVNDFMNTESYRLSPTRDADIEAMILGIVGNCRVDPKRLFNQDDKLRLLSEKSSDENGLYECEDCHQHFRAEELTVDHKRPWSLGGRTELSNAQLLCRACNSRKNNKN</sequence>
<dbReference type="GO" id="GO:0004519">
    <property type="term" value="F:endonuclease activity"/>
    <property type="evidence" value="ECO:0007669"/>
    <property type="project" value="InterPro"/>
</dbReference>
<dbReference type="PANTHER" id="PTHR39639:SF1">
    <property type="entry name" value="DUF262 DOMAIN-CONTAINING PROTEIN"/>
    <property type="match status" value="1"/>
</dbReference>
<protein>
    <recommendedName>
        <fullName evidence="1">HNH nuclease domain-containing protein</fullName>
    </recommendedName>
</protein>
<accession>A0A1G7W490</accession>
<name>A0A1G7W490_9BACT</name>
<dbReference type="GO" id="GO:0003676">
    <property type="term" value="F:nucleic acid binding"/>
    <property type="evidence" value="ECO:0007669"/>
    <property type="project" value="InterPro"/>
</dbReference>
<dbReference type="GO" id="GO:0008270">
    <property type="term" value="F:zinc ion binding"/>
    <property type="evidence" value="ECO:0007669"/>
    <property type="project" value="InterPro"/>
</dbReference>
<dbReference type="PANTHER" id="PTHR39639">
    <property type="entry name" value="CHROMOSOME 16, WHOLE GENOME SHOTGUN SEQUENCE"/>
    <property type="match status" value="1"/>
</dbReference>
<dbReference type="EMBL" id="FNCQ01000007">
    <property type="protein sequence ID" value="SDG66777.1"/>
    <property type="molecule type" value="Genomic_DNA"/>
</dbReference>
<gene>
    <name evidence="2" type="ORF">SAMN04487901_10751</name>
</gene>
<dbReference type="Pfam" id="PF01844">
    <property type="entry name" value="HNH"/>
    <property type="match status" value="1"/>
</dbReference>